<sequence>MSCASYKDQILKFDLLSQKEQDHLLDHIETCDECQHAFDHYLTLEEALDAVLQDETIDLFTLRKQSRRQTWQRALLVCASLLLLTVGAWYTPPVKAVIEKTLNLILADTFTEMTEPLDQEEDSETIKIIYGEEMNLDGELTKIYISGQEIRQEYENGNFSVSNPKLSGRYYKEENIFHIITNDQPVPYSIEYFRKMDPSRIENLGEKEYLNRTADVYLIDESESRDSFIELWFDTETKLLVREIQIINNQRIERSELMKFEVIDIKRDHTLFDLTPPKGARVLDRST</sequence>
<dbReference type="Proteomes" id="UP001589854">
    <property type="component" value="Unassembled WGS sequence"/>
</dbReference>
<keyword evidence="1" id="KW-0472">Membrane</keyword>
<feature type="transmembrane region" description="Helical" evidence="1">
    <location>
        <begin position="73"/>
        <end position="91"/>
    </location>
</feature>
<dbReference type="RefSeq" id="WP_378938652.1">
    <property type="nucleotide sequence ID" value="NZ_JBHLVO010000035.1"/>
</dbReference>
<keyword evidence="1" id="KW-1133">Transmembrane helix</keyword>
<evidence type="ECO:0008006" key="4">
    <source>
        <dbReference type="Google" id="ProtNLM"/>
    </source>
</evidence>
<protein>
    <recommendedName>
        <fullName evidence="4">DUF4179 domain-containing protein</fullName>
    </recommendedName>
</protein>
<evidence type="ECO:0000256" key="1">
    <source>
        <dbReference type="SAM" id="Phobius"/>
    </source>
</evidence>
<evidence type="ECO:0000313" key="2">
    <source>
        <dbReference type="EMBL" id="MFC0274421.1"/>
    </source>
</evidence>
<keyword evidence="3" id="KW-1185">Reference proteome</keyword>
<comment type="caution">
    <text evidence="2">The sequence shown here is derived from an EMBL/GenBank/DDBJ whole genome shotgun (WGS) entry which is preliminary data.</text>
</comment>
<evidence type="ECO:0000313" key="3">
    <source>
        <dbReference type="Proteomes" id="UP001589854"/>
    </source>
</evidence>
<reference evidence="2 3" key="1">
    <citation type="submission" date="2024-09" db="EMBL/GenBank/DDBJ databases">
        <authorList>
            <person name="Sun Q."/>
            <person name="Mori K."/>
        </authorList>
    </citation>
    <scope>NUCLEOTIDE SEQUENCE [LARGE SCALE GENOMIC DNA]</scope>
    <source>
        <strain evidence="2 3">CCM 7228</strain>
    </source>
</reference>
<keyword evidence="1" id="KW-0812">Transmembrane</keyword>
<gene>
    <name evidence="2" type="ORF">ACFFIX_24040</name>
</gene>
<proteinExistence type="predicted"/>
<dbReference type="EMBL" id="JBHLVO010000035">
    <property type="protein sequence ID" value="MFC0274421.1"/>
    <property type="molecule type" value="Genomic_DNA"/>
</dbReference>
<name>A0ABV6GL71_9BACI</name>
<organism evidence="2 3">
    <name type="scientific">Metabacillus herbersteinensis</name>
    <dbReference type="NCBI Taxonomy" id="283816"/>
    <lineage>
        <taxon>Bacteria</taxon>
        <taxon>Bacillati</taxon>
        <taxon>Bacillota</taxon>
        <taxon>Bacilli</taxon>
        <taxon>Bacillales</taxon>
        <taxon>Bacillaceae</taxon>
        <taxon>Metabacillus</taxon>
    </lineage>
</organism>
<accession>A0ABV6GL71</accession>